<accession>A0A9X0CLP3</accession>
<dbReference type="PANTHER" id="PTHR24020:SF84">
    <property type="entry name" value="VWFA DOMAIN-CONTAINING PROTEIN"/>
    <property type="match status" value="1"/>
</dbReference>
<dbReference type="Pfam" id="PF00092">
    <property type="entry name" value="VWA"/>
    <property type="match status" value="1"/>
</dbReference>
<feature type="domain" description="VWFA" evidence="1">
    <location>
        <begin position="15"/>
        <end position="206"/>
    </location>
</feature>
<dbReference type="InterPro" id="IPR050525">
    <property type="entry name" value="ECM_Assembly_Org"/>
</dbReference>
<dbReference type="AlphaFoldDB" id="A0A9X0CLP3"/>
<reference evidence="2" key="1">
    <citation type="submission" date="2023-01" db="EMBL/GenBank/DDBJ databases">
        <title>Genome assembly of the deep-sea coral Lophelia pertusa.</title>
        <authorList>
            <person name="Herrera S."/>
            <person name="Cordes E."/>
        </authorList>
    </citation>
    <scope>NUCLEOTIDE SEQUENCE</scope>
    <source>
        <strain evidence="2">USNM1676648</strain>
        <tissue evidence="2">Polyp</tissue>
    </source>
</reference>
<protein>
    <submittedName>
        <fullName evidence="2">von Willebrand factor type A domain</fullName>
    </submittedName>
</protein>
<evidence type="ECO:0000259" key="1">
    <source>
        <dbReference type="PROSITE" id="PS50234"/>
    </source>
</evidence>
<dbReference type="Proteomes" id="UP001163046">
    <property type="component" value="Unassembled WGS sequence"/>
</dbReference>
<dbReference type="CDD" id="cd01450">
    <property type="entry name" value="vWFA_subfamily_ECM"/>
    <property type="match status" value="1"/>
</dbReference>
<name>A0A9X0CLP3_9CNID</name>
<dbReference type="PANTHER" id="PTHR24020">
    <property type="entry name" value="COLLAGEN ALPHA"/>
    <property type="match status" value="1"/>
</dbReference>
<keyword evidence="3" id="KW-1185">Reference proteome</keyword>
<dbReference type="SUPFAM" id="SSF53300">
    <property type="entry name" value="vWA-like"/>
    <property type="match status" value="1"/>
</dbReference>
<dbReference type="InterPro" id="IPR036465">
    <property type="entry name" value="vWFA_dom_sf"/>
</dbReference>
<dbReference type="Gene3D" id="3.40.50.410">
    <property type="entry name" value="von Willebrand factor, type A domain"/>
    <property type="match status" value="1"/>
</dbReference>
<comment type="caution">
    <text evidence="2">The sequence shown here is derived from an EMBL/GenBank/DDBJ whole genome shotgun (WGS) entry which is preliminary data.</text>
</comment>
<sequence>MICPPSPCENSAGLDVAFLLDRTRSLGSLKNYRLLKGFLLEIVDALKVGANATRIGIVSFARTANVLNKFDDSNYHSNEALLHHLIKNIPNKLGNRTFIDLALEAANEQLFTEEGGGQAYVSQRSDSYDGWQANKDSKDYSEIIPLLKEKEVHIVAVGFGKKIFPEELEKITENKKMSTTWTVSTVCQICSLKYSSKHAVLMVDFLAGISGLSAARRVVREYKPGQEAALIPPPGGMG</sequence>
<gene>
    <name evidence="2" type="primary">col6a6_1</name>
    <name evidence="2" type="ORF">OS493_009675</name>
</gene>
<dbReference type="PROSITE" id="PS50234">
    <property type="entry name" value="VWFA"/>
    <property type="match status" value="1"/>
</dbReference>
<evidence type="ECO:0000313" key="3">
    <source>
        <dbReference type="Proteomes" id="UP001163046"/>
    </source>
</evidence>
<evidence type="ECO:0000313" key="2">
    <source>
        <dbReference type="EMBL" id="KAJ7363520.1"/>
    </source>
</evidence>
<dbReference type="EMBL" id="MU827305">
    <property type="protein sequence ID" value="KAJ7363520.1"/>
    <property type="molecule type" value="Genomic_DNA"/>
</dbReference>
<dbReference type="InterPro" id="IPR002035">
    <property type="entry name" value="VWF_A"/>
</dbReference>
<dbReference type="OrthoDB" id="6159547at2759"/>
<dbReference type="SMART" id="SM00327">
    <property type="entry name" value="VWA"/>
    <property type="match status" value="1"/>
</dbReference>
<organism evidence="2 3">
    <name type="scientific">Desmophyllum pertusum</name>
    <dbReference type="NCBI Taxonomy" id="174260"/>
    <lineage>
        <taxon>Eukaryota</taxon>
        <taxon>Metazoa</taxon>
        <taxon>Cnidaria</taxon>
        <taxon>Anthozoa</taxon>
        <taxon>Hexacorallia</taxon>
        <taxon>Scleractinia</taxon>
        <taxon>Caryophylliina</taxon>
        <taxon>Caryophylliidae</taxon>
        <taxon>Desmophyllum</taxon>
    </lineage>
</organism>
<proteinExistence type="predicted"/>